<keyword evidence="4" id="KW-0175">Coiled coil</keyword>
<name>A0A6A7G3C0_9CRUS</name>
<dbReference type="EMBL" id="IACT01006384">
    <property type="protein sequence ID" value="LAC25518.1"/>
    <property type="molecule type" value="mRNA"/>
</dbReference>
<comment type="similarity">
    <text evidence="1">Belongs to the V-ATPase E subunit family.</text>
</comment>
<dbReference type="InterPro" id="IPR038495">
    <property type="entry name" value="ATPase_E_C"/>
</dbReference>
<dbReference type="Gene3D" id="3.30.2320.30">
    <property type="entry name" value="ATP synthase, E subunit, C-terminal"/>
    <property type="match status" value="1"/>
</dbReference>
<dbReference type="AlphaFoldDB" id="A0A6A7G3C0"/>
<reference evidence="5" key="1">
    <citation type="submission" date="2017-11" db="EMBL/GenBank/DDBJ databases">
        <title>The sensing device of the deep-sea amphipod.</title>
        <authorList>
            <person name="Kobayashi H."/>
            <person name="Nagahama T."/>
            <person name="Arai W."/>
            <person name="Sasagawa Y."/>
            <person name="Umeda M."/>
            <person name="Hayashi T."/>
            <person name="Nikaido I."/>
            <person name="Watanabe H."/>
            <person name="Oguri K."/>
            <person name="Kitazato H."/>
            <person name="Fujioka K."/>
            <person name="Kido Y."/>
            <person name="Takami H."/>
        </authorList>
    </citation>
    <scope>NUCLEOTIDE SEQUENCE</scope>
    <source>
        <tissue evidence="5">Whole body</tissue>
    </source>
</reference>
<evidence type="ECO:0000313" key="5">
    <source>
        <dbReference type="EMBL" id="LAC25518.1"/>
    </source>
</evidence>
<dbReference type="SUPFAM" id="SSF160527">
    <property type="entry name" value="V-type ATPase subunit E-like"/>
    <property type="match status" value="1"/>
</dbReference>
<feature type="coiled-coil region" evidence="4">
    <location>
        <begin position="11"/>
        <end position="65"/>
    </location>
</feature>
<dbReference type="Gene3D" id="6.10.250.1620">
    <property type="match status" value="1"/>
</dbReference>
<dbReference type="GO" id="GO:0046961">
    <property type="term" value="F:proton-transporting ATPase activity, rotational mechanism"/>
    <property type="evidence" value="ECO:0007669"/>
    <property type="project" value="InterPro"/>
</dbReference>
<dbReference type="InterPro" id="IPR002842">
    <property type="entry name" value="ATPase_V1_Esu"/>
</dbReference>
<protein>
    <recommendedName>
        <fullName evidence="6">V-type proton ATPase subunit E</fullName>
    </recommendedName>
</protein>
<accession>A0A6A7G3C0</accession>
<evidence type="ECO:0000256" key="3">
    <source>
        <dbReference type="ARBA" id="ARBA00023065"/>
    </source>
</evidence>
<dbReference type="Pfam" id="PF01991">
    <property type="entry name" value="vATP-synt_E"/>
    <property type="match status" value="1"/>
</dbReference>
<evidence type="ECO:0000256" key="4">
    <source>
        <dbReference type="SAM" id="Coils"/>
    </source>
</evidence>
<keyword evidence="2" id="KW-0813">Transport</keyword>
<dbReference type="HAMAP" id="MF_00311">
    <property type="entry name" value="ATP_synth_E_arch"/>
    <property type="match status" value="1"/>
</dbReference>
<sequence length="237" mass="27225">MSTKMDSETARAQIQQMVEFIKQEAREKADELEVKTEAEFNIEKLRLIEEHKRRIRDEFKDKEKELATRRKIEYSSKVNEMRMKTITTREEAVSKIKADTLNILHGISSKDQYKDLLCALIIQGLIRLREPEVRVRCRKEDEHLVSGLLSNATGEYTKQMKKDVGGKVEWKTRLTLDTTNYLPPNKKLAGAGVSCAGGVILSGDRGRIVVDQTIDQRLSLCYEQLKPAIRAIMFPEN</sequence>
<evidence type="ECO:0008006" key="6">
    <source>
        <dbReference type="Google" id="ProtNLM"/>
    </source>
</evidence>
<keyword evidence="3" id="KW-0406">Ion transport</keyword>
<dbReference type="GO" id="GO:0033178">
    <property type="term" value="C:proton-transporting two-sector ATPase complex, catalytic domain"/>
    <property type="evidence" value="ECO:0007669"/>
    <property type="project" value="InterPro"/>
</dbReference>
<proteinExistence type="evidence at transcript level"/>
<evidence type="ECO:0000256" key="1">
    <source>
        <dbReference type="ARBA" id="ARBA00005901"/>
    </source>
</evidence>
<evidence type="ECO:0000256" key="2">
    <source>
        <dbReference type="ARBA" id="ARBA00022448"/>
    </source>
</evidence>
<organism evidence="5">
    <name type="scientific">Hirondellea gigas</name>
    <dbReference type="NCBI Taxonomy" id="1518452"/>
    <lineage>
        <taxon>Eukaryota</taxon>
        <taxon>Metazoa</taxon>
        <taxon>Ecdysozoa</taxon>
        <taxon>Arthropoda</taxon>
        <taxon>Crustacea</taxon>
        <taxon>Multicrustacea</taxon>
        <taxon>Malacostraca</taxon>
        <taxon>Eumalacostraca</taxon>
        <taxon>Peracarida</taxon>
        <taxon>Amphipoda</taxon>
        <taxon>Amphilochidea</taxon>
        <taxon>Lysianassida</taxon>
        <taxon>Lysianassidira</taxon>
        <taxon>Lysianassoidea</taxon>
        <taxon>Lysianassidae</taxon>
        <taxon>Hirondellea</taxon>
    </lineage>
</organism>
<dbReference type="PANTHER" id="PTHR45715">
    <property type="entry name" value="ATPASE H+-TRANSPORTING V1 SUBUNIT E1A-RELATED"/>
    <property type="match status" value="1"/>
</dbReference>